<reference evidence="11" key="1">
    <citation type="submission" date="2022-05" db="EMBL/GenBank/DDBJ databases">
        <authorList>
            <person name="Yang P."/>
        </authorList>
    </citation>
    <scope>NUCLEOTIDE SEQUENCE</scope>
</reference>
<dbReference type="InterPro" id="IPR032675">
    <property type="entry name" value="LRR_dom_sf"/>
</dbReference>
<dbReference type="InterPro" id="IPR007111">
    <property type="entry name" value="NACHT_NTPase"/>
</dbReference>
<keyword evidence="4" id="KW-0677">Repeat</keyword>
<dbReference type="InterPro" id="IPR001611">
    <property type="entry name" value="Leu-rich_rpt"/>
</dbReference>
<dbReference type="SUPFAM" id="SSF52540">
    <property type="entry name" value="P-loop containing nucleoside triphosphate hydrolases"/>
    <property type="match status" value="1"/>
</dbReference>
<dbReference type="SUPFAM" id="SSF47986">
    <property type="entry name" value="DEATH domain"/>
    <property type="match status" value="1"/>
</dbReference>
<dbReference type="EMBL" id="ON649875">
    <property type="protein sequence ID" value="UZC48672.1"/>
    <property type="molecule type" value="mRNA"/>
</dbReference>
<keyword evidence="8" id="KW-0395">Inflammatory response</keyword>
<protein>
    <submittedName>
        <fullName evidence="11">NACHT, LRR and PYD domains-containing protein 3-like protein isoform X2</fullName>
    </submittedName>
</protein>
<dbReference type="PROSITE" id="PS50837">
    <property type="entry name" value="NACHT"/>
    <property type="match status" value="1"/>
</dbReference>
<evidence type="ECO:0000256" key="6">
    <source>
        <dbReference type="ARBA" id="ARBA00022840"/>
    </source>
</evidence>
<dbReference type="Gene3D" id="3.40.50.300">
    <property type="entry name" value="P-loop containing nucleotide triphosphate hydrolases"/>
    <property type="match status" value="1"/>
</dbReference>
<evidence type="ECO:0000259" key="10">
    <source>
        <dbReference type="PROSITE" id="PS50837"/>
    </source>
</evidence>
<dbReference type="InterPro" id="IPR027417">
    <property type="entry name" value="P-loop_NTPase"/>
</dbReference>
<evidence type="ECO:0000313" key="11">
    <source>
        <dbReference type="EMBL" id="UZC48672.1"/>
    </source>
</evidence>
<evidence type="ECO:0000256" key="8">
    <source>
        <dbReference type="ARBA" id="ARBA00023198"/>
    </source>
</evidence>
<comment type="subcellular location">
    <subcellularLocation>
        <location evidence="1">Inflammasome</location>
    </subcellularLocation>
</comment>
<dbReference type="GO" id="GO:0005524">
    <property type="term" value="F:ATP binding"/>
    <property type="evidence" value="ECO:0007669"/>
    <property type="project" value="UniProtKB-KW"/>
</dbReference>
<dbReference type="GO" id="GO:0061702">
    <property type="term" value="C:canonical inflammasome complex"/>
    <property type="evidence" value="ECO:0007669"/>
    <property type="project" value="UniProtKB-SubCell"/>
</dbReference>
<dbReference type="Pfam" id="PF05729">
    <property type="entry name" value="NACHT"/>
    <property type="match status" value="1"/>
</dbReference>
<evidence type="ECO:0000256" key="3">
    <source>
        <dbReference type="ARBA" id="ARBA00022490"/>
    </source>
</evidence>
<evidence type="ECO:0000256" key="4">
    <source>
        <dbReference type="ARBA" id="ARBA00022737"/>
    </source>
</evidence>
<dbReference type="Pfam" id="PF17776">
    <property type="entry name" value="NLRC4_HD2"/>
    <property type="match status" value="1"/>
</dbReference>
<dbReference type="PANTHER" id="PTHR45690:SF19">
    <property type="entry name" value="NACHT, LRR AND PYD DOMAINS-CONTAINING PROTEIN 3"/>
    <property type="match status" value="1"/>
</dbReference>
<dbReference type="Gene3D" id="1.10.533.10">
    <property type="entry name" value="Death Domain, Fas"/>
    <property type="match status" value="1"/>
</dbReference>
<comment type="similarity">
    <text evidence="2">Belongs to the NLRP family.</text>
</comment>
<keyword evidence="7" id="KW-0832">Ubl conjugation</keyword>
<sequence>MKRHQETVINADSIKRLCQYEDVSVRHIHEYFKDDLTYILENVNAHALLTELHSRNVLNAEIYLSIKNELGDVSFANRLLEDILRLGRNAVIGFWECLYTLPKEHLHPHLLAILDELNQKGESLVEQILLDKHGHALSPELKDIQEQHKQHLLTKTQTLVEPRPPGTTLGLQKFNINERYVNLVVFSTDQFRQRSQNELIETGAKHEECLKETRMEYISPNKLFRWSQKSQCIPHAVIVSGVPGIGKTTMMQKFVYDWVTGELYQRFAFVFFLKFRELNKKCEVSLEEMILEQCPYLENQLGSILEHPERLLFIFDGLDESIHQMDFRSSKLCTNTKDRKHFGVIAVSLVKQKLLQGCSVLITSRPTRLVSVDISAFQRITEIMGFLHSDRKIYFEHFFDKEEFSEKAFHYVQENPMLYTFCYIPSYCWIVCTVLSMCFKAQPTNNDKLMASLPKTMTQLFVIFVSNILANHSPKRDDVRSTRDLLTSVGWMAEHGVMNHIIVFDERHLRSFNVSNDSHLFSSFMLESGQPPAVDYTFLHLTFQEFFAALVHFISYDSDKLLDSLNKAKSYEDGRAEIFLRFLCGLSDNSTRSMLKSHVKYLSMQASRDVINWIQQKIAEEQRDMKELLNSFYCLYESRNNALVLKCIGSKNDTAFSFVRLNPLDCSVLSFILESRRETEELNLGSCNIQDEGLKKLVPALHTIQNLSLYRNNLTSSSCTHLASGIQNNQTMRKLDLSVNSLEGPDFCHLMTSVQTSQIEELLLRSNNLTDQSYAYLACGIRNNKTLRKLHLSGNNLEGPHLRDLMEALQTSRIEELHLQYSKLTDSSCIHLASGISNNQTLRKFDLSQNNLAGPHFTDLVTAVETSRIEELLMYEIGLTDEHAPLLVSLSNNRNLTHLDLGRNGISDNASGYIRDLIVNTSSLREIRLFSHHMSHTVRRELKNLENLRPDLNVYIE</sequence>
<proteinExistence type="evidence at transcript level"/>
<dbReference type="Pfam" id="PF13516">
    <property type="entry name" value="LRR_6"/>
    <property type="match status" value="3"/>
</dbReference>
<dbReference type="InterPro" id="IPR050637">
    <property type="entry name" value="NLRP_innate_immun_reg"/>
</dbReference>
<dbReference type="AlphaFoldDB" id="A0A9E7VC12"/>
<dbReference type="PANTHER" id="PTHR45690">
    <property type="entry name" value="NACHT, LRR AND PYD DOMAINS-CONTAINING PROTEIN 12"/>
    <property type="match status" value="1"/>
</dbReference>
<keyword evidence="9" id="KW-1271">Inflammasome</keyword>
<evidence type="ECO:0000256" key="1">
    <source>
        <dbReference type="ARBA" id="ARBA00004110"/>
    </source>
</evidence>
<feature type="domain" description="NACHT" evidence="10">
    <location>
        <begin position="235"/>
        <end position="366"/>
    </location>
</feature>
<dbReference type="Gene3D" id="3.80.10.10">
    <property type="entry name" value="Ribonuclease Inhibitor"/>
    <property type="match status" value="1"/>
</dbReference>
<organism evidence="11">
    <name type="scientific">Aquarana catesbeiana</name>
    <name type="common">American bullfrog</name>
    <name type="synonym">Rana catesbeiana</name>
    <dbReference type="NCBI Taxonomy" id="8400"/>
    <lineage>
        <taxon>Eukaryota</taxon>
        <taxon>Metazoa</taxon>
        <taxon>Chordata</taxon>
        <taxon>Craniata</taxon>
        <taxon>Vertebrata</taxon>
        <taxon>Euteleostomi</taxon>
        <taxon>Amphibia</taxon>
        <taxon>Batrachia</taxon>
        <taxon>Anura</taxon>
        <taxon>Neobatrachia</taxon>
        <taxon>Ranoidea</taxon>
        <taxon>Ranidae</taxon>
        <taxon>Aquarana</taxon>
    </lineage>
</organism>
<keyword evidence="3" id="KW-0963">Cytoplasm</keyword>
<dbReference type="InterPro" id="IPR011029">
    <property type="entry name" value="DEATH-like_dom_sf"/>
</dbReference>
<evidence type="ECO:0000256" key="2">
    <source>
        <dbReference type="ARBA" id="ARBA00008665"/>
    </source>
</evidence>
<name>A0A9E7VC12_AQUCT</name>
<evidence type="ECO:0000256" key="7">
    <source>
        <dbReference type="ARBA" id="ARBA00022843"/>
    </source>
</evidence>
<dbReference type="SUPFAM" id="SSF52047">
    <property type="entry name" value="RNI-like"/>
    <property type="match status" value="1"/>
</dbReference>
<evidence type="ECO:0000256" key="5">
    <source>
        <dbReference type="ARBA" id="ARBA00022741"/>
    </source>
</evidence>
<keyword evidence="5" id="KW-0547">Nucleotide-binding</keyword>
<keyword evidence="6" id="KW-0067">ATP-binding</keyword>
<dbReference type="InterPro" id="IPR041267">
    <property type="entry name" value="NLRP_HD2"/>
</dbReference>
<dbReference type="SMART" id="SM00368">
    <property type="entry name" value="LRR_RI"/>
    <property type="match status" value="6"/>
</dbReference>
<evidence type="ECO:0000256" key="9">
    <source>
        <dbReference type="ARBA" id="ARBA00023233"/>
    </source>
</evidence>
<accession>A0A9E7VC12</accession>